<evidence type="ECO:0000259" key="1">
    <source>
        <dbReference type="Pfam" id="PF01370"/>
    </source>
</evidence>
<evidence type="ECO:0000259" key="3">
    <source>
        <dbReference type="Pfam" id="PF02894"/>
    </source>
</evidence>
<feature type="domain" description="Gfo/Idh/MocA-like oxidoreductase C-terminal" evidence="3">
    <location>
        <begin position="143"/>
        <end position="331"/>
    </location>
</feature>
<dbReference type="InterPro" id="IPR051783">
    <property type="entry name" value="NAD(P)-dependent_oxidoreduct"/>
</dbReference>
<dbReference type="EMBL" id="JAZHYN010000001">
    <property type="protein sequence ID" value="MEF3364967.1"/>
    <property type="molecule type" value="Genomic_DNA"/>
</dbReference>
<dbReference type="InterPro" id="IPR000683">
    <property type="entry name" value="Gfo/Idh/MocA-like_OxRdtase_N"/>
</dbReference>
<keyword evidence="5" id="KW-1185">Reference proteome</keyword>
<reference evidence="4 5" key="1">
    <citation type="submission" date="2024-02" db="EMBL/GenBank/DDBJ databases">
        <authorList>
            <person name="Grouzdev D."/>
        </authorList>
    </citation>
    <scope>NUCLEOTIDE SEQUENCE [LARGE SCALE GENOMIC DNA]</scope>
    <source>
        <strain evidence="4 5">9N</strain>
    </source>
</reference>
<dbReference type="Proteomes" id="UP001350748">
    <property type="component" value="Unassembled WGS sequence"/>
</dbReference>
<feature type="domain" description="NAD-dependent epimerase/dehydratase" evidence="1">
    <location>
        <begin position="347"/>
        <end position="566"/>
    </location>
</feature>
<dbReference type="InterPro" id="IPR036291">
    <property type="entry name" value="NAD(P)-bd_dom_sf"/>
</dbReference>
<protein>
    <submittedName>
        <fullName evidence="4">NAD-dependent epimerase/dehydratase family protein</fullName>
    </submittedName>
</protein>
<dbReference type="InterPro" id="IPR004104">
    <property type="entry name" value="Gfo/Idh/MocA-like_OxRdtase_C"/>
</dbReference>
<evidence type="ECO:0000259" key="2">
    <source>
        <dbReference type="Pfam" id="PF01408"/>
    </source>
</evidence>
<dbReference type="SUPFAM" id="SSF51735">
    <property type="entry name" value="NAD(P)-binding Rossmann-fold domains"/>
    <property type="match status" value="2"/>
</dbReference>
<proteinExistence type="predicted"/>
<dbReference type="InterPro" id="IPR001509">
    <property type="entry name" value="Epimerase_deHydtase"/>
</dbReference>
<gene>
    <name evidence="4" type="ORF">V3H18_00300</name>
</gene>
<dbReference type="SUPFAM" id="SSF55347">
    <property type="entry name" value="Glyceraldehyde-3-phosphate dehydrogenase-like, C-terminal domain"/>
    <property type="match status" value="1"/>
</dbReference>
<dbReference type="Pfam" id="PF01370">
    <property type="entry name" value="Epimerase"/>
    <property type="match status" value="1"/>
</dbReference>
<organism evidence="4 5">
    <name type="scientific">Methylocystis borbori</name>
    <dbReference type="NCBI Taxonomy" id="3118750"/>
    <lineage>
        <taxon>Bacteria</taxon>
        <taxon>Pseudomonadati</taxon>
        <taxon>Pseudomonadota</taxon>
        <taxon>Alphaproteobacteria</taxon>
        <taxon>Hyphomicrobiales</taxon>
        <taxon>Methylocystaceae</taxon>
        <taxon>Methylocystis</taxon>
    </lineage>
</organism>
<sequence>MQFLILGGGAVTTEYYLTALRIMGRLADAIVVDPDAASLKEQHPEFLEADFRTQDYKTFLENLPSAGAGRSEGIIVALPNHLHVDAVRGALNSGRDVLCEKPLALLAADVSKLRAIASEKARLLKVAMSRRYLPALMLARDIVANEEMGTVQSIEAQDCAPFGWRPRSFSFFAPEAGGVLADMGVHYLDYVATLVGGLTPISYDDDAKGGNESSVEYALRAGDIPVHVRLSRIHQSGAHIKIKCARGEITVDKTNESEILVKPLRASARRVSAETAFERPEWPNEFHGGFCQMLADFEAEVLGETTRIADAADAEKTVALIEWAYERRRQNASRTYMRAEGGGRDKALVTGGTGFIGGRLLERLSTQPLDIRLAARSPANCANAARFPVAIEPTDLLDFNSVRRAVAGARFVYHLAYGNAGRDAARVTIEGTKNVVEAAIAEGAECVLVLSTMYVFGFPQGQGTIDESFPYRPYGGEYGESKAAMEKWCLARARTSLPTRIVILNPTCVFGPGGGAYTRLPIDLAAQGQFCWIDEGSGSCNYNYVENLIDAILAAVATPQAHGERFIINDGVATWREVIGPFVDPIARQIPSYSPEELKKLPRFGGRFRATDLLSATMSAPEVRNVVKRSAFARKAFAFYNRINPKAPMGAGPVGPVIPQEITSDPPDWLGPLYGPARAEFSSAKAEKVFGWRPRISLKDAQAETIRWLVENGRLPSSAARECN</sequence>
<dbReference type="Gene3D" id="3.40.50.720">
    <property type="entry name" value="NAD(P)-binding Rossmann-like Domain"/>
    <property type="match status" value="2"/>
</dbReference>
<dbReference type="RefSeq" id="WP_332079851.1">
    <property type="nucleotide sequence ID" value="NZ_JAZHYN010000001.1"/>
</dbReference>
<feature type="domain" description="Gfo/Idh/MocA-like oxidoreductase N-terminal" evidence="2">
    <location>
        <begin position="2"/>
        <end position="126"/>
    </location>
</feature>
<comment type="caution">
    <text evidence="4">The sequence shown here is derived from an EMBL/GenBank/DDBJ whole genome shotgun (WGS) entry which is preliminary data.</text>
</comment>
<accession>A0ABU7XC55</accession>
<dbReference type="Pfam" id="PF02894">
    <property type="entry name" value="GFO_IDH_MocA_C"/>
    <property type="match status" value="1"/>
</dbReference>
<evidence type="ECO:0000313" key="5">
    <source>
        <dbReference type="Proteomes" id="UP001350748"/>
    </source>
</evidence>
<dbReference type="PANTHER" id="PTHR48079:SF6">
    <property type="entry name" value="NAD(P)-BINDING DOMAIN-CONTAINING PROTEIN-RELATED"/>
    <property type="match status" value="1"/>
</dbReference>
<evidence type="ECO:0000313" key="4">
    <source>
        <dbReference type="EMBL" id="MEF3364967.1"/>
    </source>
</evidence>
<name>A0ABU7XC55_9HYPH</name>
<dbReference type="Pfam" id="PF01408">
    <property type="entry name" value="GFO_IDH_MocA"/>
    <property type="match status" value="1"/>
</dbReference>
<dbReference type="Gene3D" id="3.30.360.10">
    <property type="entry name" value="Dihydrodipicolinate Reductase, domain 2"/>
    <property type="match status" value="1"/>
</dbReference>
<dbReference type="PANTHER" id="PTHR48079">
    <property type="entry name" value="PROTEIN YEEZ"/>
    <property type="match status" value="1"/>
</dbReference>